<organism evidence="2 3">
    <name type="scientific">Proteiniborus ethanoligenes</name>
    <dbReference type="NCBI Taxonomy" id="415015"/>
    <lineage>
        <taxon>Bacteria</taxon>
        <taxon>Bacillati</taxon>
        <taxon>Bacillota</taxon>
        <taxon>Clostridia</taxon>
        <taxon>Eubacteriales</taxon>
        <taxon>Proteiniborus</taxon>
    </lineage>
</organism>
<dbReference type="OrthoDB" id="1707507at2"/>
<feature type="transmembrane region" description="Helical" evidence="1">
    <location>
        <begin position="180"/>
        <end position="203"/>
    </location>
</feature>
<feature type="transmembrane region" description="Helical" evidence="1">
    <location>
        <begin position="100"/>
        <end position="118"/>
    </location>
</feature>
<keyword evidence="1" id="KW-0812">Transmembrane</keyword>
<proteinExistence type="predicted"/>
<protein>
    <recommendedName>
        <fullName evidence="4">ABC-2 family transporter protein</fullName>
    </recommendedName>
</protein>
<reference evidence="2 3" key="1">
    <citation type="submission" date="2016-10" db="EMBL/GenBank/DDBJ databases">
        <authorList>
            <person name="de Groot N.N."/>
        </authorList>
    </citation>
    <scope>NUCLEOTIDE SEQUENCE [LARGE SCALE GENOMIC DNA]</scope>
    <source>
        <strain evidence="2 3">DSM 21650</strain>
    </source>
</reference>
<sequence>MDSTRRAIRFQNLDSKKSIIVFWLVVLAANIFFYIMNFYSDNMYAGISNGINGIRQLSVAGSNMMSIIVYFIVYSYLMYYESFPIAIGFSVTRKDFFKSLIVNNILVSFIFAIIQGILLKLDPIFVRMIDREPLLDFMLFHTTKDNLIFIIFSLFFFFLVVVSATNLLGALNYRFGYKIWIILGAMLVFGVTFKMIKSIVFFLNELIIFRINAFQVLILSVVISICYALGYFLTINTNIKNKIA</sequence>
<gene>
    <name evidence="2" type="ORF">SAMN05660462_00934</name>
</gene>
<evidence type="ECO:0000313" key="2">
    <source>
        <dbReference type="EMBL" id="SDY80570.1"/>
    </source>
</evidence>
<evidence type="ECO:0000256" key="1">
    <source>
        <dbReference type="SAM" id="Phobius"/>
    </source>
</evidence>
<feature type="transmembrane region" description="Helical" evidence="1">
    <location>
        <begin position="59"/>
        <end position="79"/>
    </location>
</feature>
<feature type="transmembrane region" description="Helical" evidence="1">
    <location>
        <begin position="20"/>
        <end position="39"/>
    </location>
</feature>
<keyword evidence="3" id="KW-1185">Reference proteome</keyword>
<dbReference type="STRING" id="415015.SAMN05660462_00934"/>
<accession>A0A1H3MVT7</accession>
<keyword evidence="1" id="KW-1133">Transmembrane helix</keyword>
<feature type="transmembrane region" description="Helical" evidence="1">
    <location>
        <begin position="147"/>
        <end position="168"/>
    </location>
</feature>
<dbReference type="RefSeq" id="WP_091727889.1">
    <property type="nucleotide sequence ID" value="NZ_FNQE01000008.1"/>
</dbReference>
<dbReference type="Proteomes" id="UP000198625">
    <property type="component" value="Unassembled WGS sequence"/>
</dbReference>
<keyword evidence="1" id="KW-0472">Membrane</keyword>
<evidence type="ECO:0000313" key="3">
    <source>
        <dbReference type="Proteomes" id="UP000198625"/>
    </source>
</evidence>
<evidence type="ECO:0008006" key="4">
    <source>
        <dbReference type="Google" id="ProtNLM"/>
    </source>
</evidence>
<dbReference type="EMBL" id="FNQE01000008">
    <property type="protein sequence ID" value="SDY80570.1"/>
    <property type="molecule type" value="Genomic_DNA"/>
</dbReference>
<dbReference type="AlphaFoldDB" id="A0A1H3MVT7"/>
<feature type="transmembrane region" description="Helical" evidence="1">
    <location>
        <begin position="209"/>
        <end position="233"/>
    </location>
</feature>
<name>A0A1H3MVT7_9FIRM</name>